<dbReference type="PANTHER" id="PTHR44846">
    <property type="entry name" value="MANNOSYL-D-GLYCERATE TRANSPORT/METABOLISM SYSTEM REPRESSOR MNGR-RELATED"/>
    <property type="match status" value="1"/>
</dbReference>
<name>A0ABV0GAT0_9BURK</name>
<dbReference type="SMART" id="SM00866">
    <property type="entry name" value="UTRA"/>
    <property type="match status" value="1"/>
</dbReference>
<sequence>MASPPVFPAVAASSAPGPQYLKVKNHLREGIASGHWVPGDLLPSEAELSAQFGLSRMTVNRALRELHQEGLVERVQGVGSFVAQIHRISSTLTVRDVHDEIAERGHRHEARVVSLARIKADEAQAALFGLKAGAALFHSLIVHLENGVPIQVEDRLVNPESAPGYLDVDFTRTTPTHYLLEAAPLSEARYTIESLLPAEQEAKLLGISRRDPCLVLKRLTFSRGQPVTHVRLTHPGSRYLLQGRFET</sequence>
<dbReference type="PROSITE" id="PS50949">
    <property type="entry name" value="HTH_GNTR"/>
    <property type="match status" value="1"/>
</dbReference>
<accession>A0ABV0GAT0</accession>
<proteinExistence type="predicted"/>
<dbReference type="Pfam" id="PF00392">
    <property type="entry name" value="GntR"/>
    <property type="match status" value="1"/>
</dbReference>
<dbReference type="NCBIfam" id="TIGR02018">
    <property type="entry name" value="his_ut_repres"/>
    <property type="match status" value="1"/>
</dbReference>
<dbReference type="CDD" id="cd07377">
    <property type="entry name" value="WHTH_GntR"/>
    <property type="match status" value="1"/>
</dbReference>
<dbReference type="RefSeq" id="WP_347606971.1">
    <property type="nucleotide sequence ID" value="NZ_JBDPZC010000001.1"/>
</dbReference>
<evidence type="ECO:0000256" key="1">
    <source>
        <dbReference type="ARBA" id="ARBA00023015"/>
    </source>
</evidence>
<dbReference type="InterPro" id="IPR036390">
    <property type="entry name" value="WH_DNA-bd_sf"/>
</dbReference>
<dbReference type="InterPro" id="IPR000524">
    <property type="entry name" value="Tscrpt_reg_HTH_GntR"/>
</dbReference>
<evidence type="ECO:0000256" key="4">
    <source>
        <dbReference type="NCBIfam" id="TIGR02018"/>
    </source>
</evidence>
<dbReference type="PANTHER" id="PTHR44846:SF16">
    <property type="entry name" value="TRANSCRIPTIONAL REGULATOR PHNF-RELATED"/>
    <property type="match status" value="1"/>
</dbReference>
<dbReference type="InterPro" id="IPR028978">
    <property type="entry name" value="Chorismate_lyase_/UTRA_dom_sf"/>
</dbReference>
<evidence type="ECO:0000313" key="6">
    <source>
        <dbReference type="EMBL" id="MEO3712171.1"/>
    </source>
</evidence>
<evidence type="ECO:0000256" key="2">
    <source>
        <dbReference type="ARBA" id="ARBA00023125"/>
    </source>
</evidence>
<keyword evidence="1" id="KW-0805">Transcription regulation</keyword>
<keyword evidence="2" id="KW-0238">DNA-binding</keyword>
<dbReference type="PRINTS" id="PR00035">
    <property type="entry name" value="HTHGNTR"/>
</dbReference>
<keyword evidence="7" id="KW-1185">Reference proteome</keyword>
<dbReference type="InterPro" id="IPR050679">
    <property type="entry name" value="Bact_HTH_transcr_reg"/>
</dbReference>
<gene>
    <name evidence="6" type="primary">hutC</name>
    <name evidence="6" type="ORF">ABDJ40_05235</name>
</gene>
<dbReference type="InterPro" id="IPR036388">
    <property type="entry name" value="WH-like_DNA-bd_sf"/>
</dbReference>
<evidence type="ECO:0000313" key="7">
    <source>
        <dbReference type="Proteomes" id="UP001462640"/>
    </source>
</evidence>
<organism evidence="6 7">
    <name type="scientific">Roseateles flavus</name>
    <dbReference type="NCBI Taxonomy" id="3149041"/>
    <lineage>
        <taxon>Bacteria</taxon>
        <taxon>Pseudomonadati</taxon>
        <taxon>Pseudomonadota</taxon>
        <taxon>Betaproteobacteria</taxon>
        <taxon>Burkholderiales</taxon>
        <taxon>Sphaerotilaceae</taxon>
        <taxon>Roseateles</taxon>
    </lineage>
</organism>
<dbReference type="SUPFAM" id="SSF64288">
    <property type="entry name" value="Chorismate lyase-like"/>
    <property type="match status" value="1"/>
</dbReference>
<dbReference type="InterPro" id="IPR010248">
    <property type="entry name" value="His_ut_repres"/>
</dbReference>
<keyword evidence="3" id="KW-0804">Transcription</keyword>
<protein>
    <recommendedName>
        <fullName evidence="4">Histidine utilization repressor</fullName>
    </recommendedName>
</protein>
<dbReference type="Proteomes" id="UP001462640">
    <property type="component" value="Unassembled WGS sequence"/>
</dbReference>
<dbReference type="InterPro" id="IPR011663">
    <property type="entry name" value="UTRA"/>
</dbReference>
<dbReference type="Gene3D" id="3.40.1410.10">
    <property type="entry name" value="Chorismate lyase-like"/>
    <property type="match status" value="1"/>
</dbReference>
<dbReference type="EMBL" id="JBDPZC010000001">
    <property type="protein sequence ID" value="MEO3712171.1"/>
    <property type="molecule type" value="Genomic_DNA"/>
</dbReference>
<evidence type="ECO:0000259" key="5">
    <source>
        <dbReference type="PROSITE" id="PS50949"/>
    </source>
</evidence>
<dbReference type="Gene3D" id="1.10.10.10">
    <property type="entry name" value="Winged helix-like DNA-binding domain superfamily/Winged helix DNA-binding domain"/>
    <property type="match status" value="1"/>
</dbReference>
<comment type="caution">
    <text evidence="6">The sequence shown here is derived from an EMBL/GenBank/DDBJ whole genome shotgun (WGS) entry which is preliminary data.</text>
</comment>
<dbReference type="SUPFAM" id="SSF46785">
    <property type="entry name" value="Winged helix' DNA-binding domain"/>
    <property type="match status" value="1"/>
</dbReference>
<feature type="domain" description="HTH gntR-type" evidence="5">
    <location>
        <begin position="17"/>
        <end position="85"/>
    </location>
</feature>
<evidence type="ECO:0000256" key="3">
    <source>
        <dbReference type="ARBA" id="ARBA00023163"/>
    </source>
</evidence>
<dbReference type="Pfam" id="PF07702">
    <property type="entry name" value="UTRA"/>
    <property type="match status" value="1"/>
</dbReference>
<dbReference type="SMART" id="SM00345">
    <property type="entry name" value="HTH_GNTR"/>
    <property type="match status" value="1"/>
</dbReference>
<reference evidence="6 7" key="1">
    <citation type="submission" date="2024-05" db="EMBL/GenBank/DDBJ databases">
        <title>Roseateles sp. 2.12 16S ribosomal RNA gene Genome sequencing and assembly.</title>
        <authorList>
            <person name="Woo H."/>
        </authorList>
    </citation>
    <scope>NUCLEOTIDE SEQUENCE [LARGE SCALE GENOMIC DNA]</scope>
    <source>
        <strain evidence="6 7">2.12</strain>
    </source>
</reference>